<keyword evidence="5" id="KW-0408">Iron</keyword>
<dbReference type="EMBL" id="KV700116">
    <property type="protein sequence ID" value="OCF47434.1"/>
    <property type="molecule type" value="Genomic_DNA"/>
</dbReference>
<dbReference type="InterPro" id="IPR037151">
    <property type="entry name" value="AlkB-like_sf"/>
</dbReference>
<feature type="region of interest" description="Disordered" evidence="6">
    <location>
        <begin position="1"/>
        <end position="27"/>
    </location>
</feature>
<dbReference type="AlphaFoldDB" id="A0A1B9HVY5"/>
<dbReference type="OrthoDB" id="412814at2759"/>
<gene>
    <name evidence="7" type="ORF">I206_06335</name>
</gene>
<dbReference type="GO" id="GO:0051213">
    <property type="term" value="F:dioxygenase activity"/>
    <property type="evidence" value="ECO:0007669"/>
    <property type="project" value="UniProtKB-KW"/>
</dbReference>
<organism evidence="7">
    <name type="scientific">Kwoniella pini CBS 10737</name>
    <dbReference type="NCBI Taxonomy" id="1296096"/>
    <lineage>
        <taxon>Eukaryota</taxon>
        <taxon>Fungi</taxon>
        <taxon>Dikarya</taxon>
        <taxon>Basidiomycota</taxon>
        <taxon>Agaricomycotina</taxon>
        <taxon>Tremellomycetes</taxon>
        <taxon>Tremellales</taxon>
        <taxon>Cryptococcaceae</taxon>
        <taxon>Kwoniella</taxon>
    </lineage>
</organism>
<keyword evidence="3" id="KW-0223">Dioxygenase</keyword>
<reference evidence="7" key="1">
    <citation type="submission" date="2013-07" db="EMBL/GenBank/DDBJ databases">
        <title>The Genome Sequence of Cryptococcus pinus CBS10737.</title>
        <authorList>
            <consortium name="The Broad Institute Genome Sequencing Platform"/>
            <person name="Cuomo C."/>
            <person name="Litvintseva A."/>
            <person name="Chen Y."/>
            <person name="Heitman J."/>
            <person name="Sun S."/>
            <person name="Springer D."/>
            <person name="Dromer F."/>
            <person name="Young S.K."/>
            <person name="Zeng Q."/>
            <person name="Gargeya S."/>
            <person name="Fitzgerald M."/>
            <person name="Abouelleil A."/>
            <person name="Alvarado L."/>
            <person name="Berlin A.M."/>
            <person name="Chapman S.B."/>
            <person name="Dewar J."/>
            <person name="Goldberg J."/>
            <person name="Griggs A."/>
            <person name="Gujja S."/>
            <person name="Hansen M."/>
            <person name="Howarth C."/>
            <person name="Imamovic A."/>
            <person name="Larimer J."/>
            <person name="McCowan C."/>
            <person name="Murphy C."/>
            <person name="Pearson M."/>
            <person name="Priest M."/>
            <person name="Roberts A."/>
            <person name="Saif S."/>
            <person name="Shea T."/>
            <person name="Sykes S."/>
            <person name="Wortman J."/>
            <person name="Nusbaum C."/>
            <person name="Birren B."/>
        </authorList>
    </citation>
    <scope>NUCLEOTIDE SEQUENCE [LARGE SCALE GENOMIC DNA]</scope>
    <source>
        <strain evidence="7">CBS 10737</strain>
    </source>
</reference>
<dbReference type="InterPro" id="IPR032862">
    <property type="entry name" value="ALKBH6"/>
</dbReference>
<proteinExistence type="inferred from homology"/>
<dbReference type="GO" id="GO:0046872">
    <property type="term" value="F:metal ion binding"/>
    <property type="evidence" value="ECO:0007669"/>
    <property type="project" value="UniProtKB-KW"/>
</dbReference>
<evidence type="ECO:0000256" key="4">
    <source>
        <dbReference type="ARBA" id="ARBA00023002"/>
    </source>
</evidence>
<evidence type="ECO:0000256" key="5">
    <source>
        <dbReference type="ARBA" id="ARBA00023004"/>
    </source>
</evidence>
<keyword evidence="2" id="KW-0479">Metal-binding</keyword>
<sequence length="88" mass="10417">MPIPIFDDQISSDVENENDNDKGTPLVREFPPIEHFRIQNVPPAAYYIPDFITKEEEEYLLRKVEESPQPKWRKVGTGRRLQYWGMPL</sequence>
<dbReference type="PANTHER" id="PTHR46030">
    <property type="entry name" value="ALPHA-KETOGLUTARATE-DEPENDENT DIOXYGENASE ALKB HOMOLOG 6"/>
    <property type="match status" value="1"/>
</dbReference>
<dbReference type="PANTHER" id="PTHR46030:SF1">
    <property type="entry name" value="ALPHA-KETOGLUTARATE-DEPENDENT DIOXYGENASE ALKB HOMOLOG 6"/>
    <property type="match status" value="1"/>
</dbReference>
<keyword evidence="4" id="KW-0560">Oxidoreductase</keyword>
<evidence type="ECO:0000256" key="3">
    <source>
        <dbReference type="ARBA" id="ARBA00022964"/>
    </source>
</evidence>
<name>A0A1B9HVY5_9TREE</name>
<dbReference type="GO" id="GO:0005634">
    <property type="term" value="C:nucleus"/>
    <property type="evidence" value="ECO:0007669"/>
    <property type="project" value="TreeGrafter"/>
</dbReference>
<evidence type="ECO:0000313" key="7">
    <source>
        <dbReference type="EMBL" id="OCF47434.1"/>
    </source>
</evidence>
<reference evidence="7" key="2">
    <citation type="submission" date="2016-07" db="EMBL/GenBank/DDBJ databases">
        <title>Evolution of pathogenesis and genome organization in the Tremellales.</title>
        <authorList>
            <person name="Cuomo C."/>
            <person name="Litvintseva A."/>
            <person name="Heitman J."/>
            <person name="Chen Y."/>
            <person name="Sun S."/>
            <person name="Springer D."/>
            <person name="Dromer F."/>
            <person name="Young S."/>
            <person name="Zeng Q."/>
            <person name="Chapman S."/>
            <person name="Gujja S."/>
            <person name="Saif S."/>
            <person name="Birren B."/>
        </authorList>
    </citation>
    <scope>NUCLEOTIDE SEQUENCE</scope>
    <source>
        <strain evidence="7">CBS 10737</strain>
    </source>
</reference>
<comment type="similarity">
    <text evidence="1">Belongs to the alkB family.</text>
</comment>
<accession>A0A1B9HVY5</accession>
<protein>
    <submittedName>
        <fullName evidence="7">Uncharacterized protein</fullName>
    </submittedName>
</protein>
<evidence type="ECO:0000256" key="6">
    <source>
        <dbReference type="SAM" id="MobiDB-lite"/>
    </source>
</evidence>
<evidence type="ECO:0000256" key="2">
    <source>
        <dbReference type="ARBA" id="ARBA00022723"/>
    </source>
</evidence>
<dbReference type="Gene3D" id="2.60.120.590">
    <property type="entry name" value="Alpha-ketoglutarate-dependent dioxygenase AlkB-like"/>
    <property type="match status" value="1"/>
</dbReference>
<evidence type="ECO:0000256" key="1">
    <source>
        <dbReference type="ARBA" id="ARBA00007879"/>
    </source>
</evidence>